<accession>A0ACC3C582</accession>
<gene>
    <name evidence="1" type="ORF">I4F81_007822</name>
</gene>
<comment type="caution">
    <text evidence="1">The sequence shown here is derived from an EMBL/GenBank/DDBJ whole genome shotgun (WGS) entry which is preliminary data.</text>
</comment>
<evidence type="ECO:0000313" key="2">
    <source>
        <dbReference type="Proteomes" id="UP000798662"/>
    </source>
</evidence>
<proteinExistence type="predicted"/>
<protein>
    <submittedName>
        <fullName evidence="1">Uncharacterized protein</fullName>
    </submittedName>
</protein>
<sequence length="767" mass="80595">MRPPARGASSSGPDIPFLSRSRSLAFALAASGARRRRGRARARPARLQTHRCRTPPLELLCGAAGCRLSAAMAALAVPSRTRLPPGDGGATWADHPGGGDHGGGGTGEASRRGSAAPAPALAPGQARHLHSSPDWRRIDTLPALSDGTLMDGVLASVLRKPAAAAWLFDRRPVGSLSAAAVAFLRDAPCYQDVVLPLVGEDLSLGSVSEGVVLGEEPSETAGNQLLYMPCVVVDGLVCGTFFGDNKPPVPGPVPDPTASRWVVDTQSGATILFTWFPDDRVAVTTTLCSRFGEWAYELNFFYGVTEGTLPVKRAMTASFRTARDCFYCSARRVSCQCSPAIRRRALVDMEHAQPLDFTSESERRGSDMDSLRRWAEGHQMRRTGTFSSQAALTYYSSDKSVPVSTTTISLYWAVGGLSARRAAGLRAGLAAQMQPSRARIMTPSMPSAQQHVAARPPRRDAVTDVCDADASSRAARLPVKRTKRRAAAGEAPPVQVAGAHIDANGVRRRRRRRGGHHALYYEAAVLGGIQPLDDVYIRRGVRAETVVTDPERLLAQQARLSGSSCSSGRSEQSATCAAAGPRRPPPFERVETETPSTASASLRLSAGRHASARAAATLRDPVSDRGRRDGGGISTETTGDDGGGVCISGGSSGGADQTSTLEASATDSGVAKAGTTLNSETFVSDSTWDGSSSPLEAPLFPFEGVPDVSDAVLPESDPFTSLEAIPTYDRDGVSGAGCWEDMFVPALWTEPVEDLDGCGGGGGGTGV</sequence>
<dbReference type="EMBL" id="CM020619">
    <property type="protein sequence ID" value="KAK1865289.1"/>
    <property type="molecule type" value="Genomic_DNA"/>
</dbReference>
<name>A0ACC3C582_PYRYE</name>
<keyword evidence="2" id="KW-1185">Reference proteome</keyword>
<dbReference type="Proteomes" id="UP000798662">
    <property type="component" value="Chromosome 2"/>
</dbReference>
<evidence type="ECO:0000313" key="1">
    <source>
        <dbReference type="EMBL" id="KAK1865289.1"/>
    </source>
</evidence>
<organism evidence="1 2">
    <name type="scientific">Pyropia yezoensis</name>
    <name type="common">Susabi-nori</name>
    <name type="synonym">Porphyra yezoensis</name>
    <dbReference type="NCBI Taxonomy" id="2788"/>
    <lineage>
        <taxon>Eukaryota</taxon>
        <taxon>Rhodophyta</taxon>
        <taxon>Bangiophyceae</taxon>
        <taxon>Bangiales</taxon>
        <taxon>Bangiaceae</taxon>
        <taxon>Pyropia</taxon>
    </lineage>
</organism>
<reference evidence="1" key="1">
    <citation type="submission" date="2019-11" db="EMBL/GenBank/DDBJ databases">
        <title>Nori genome reveals adaptations in red seaweeds to the harsh intertidal environment.</title>
        <authorList>
            <person name="Wang D."/>
            <person name="Mao Y."/>
        </authorList>
    </citation>
    <scope>NUCLEOTIDE SEQUENCE</scope>
    <source>
        <tissue evidence="1">Gametophyte</tissue>
    </source>
</reference>